<gene>
    <name evidence="3" type="ORF">GUY60_10280</name>
</gene>
<evidence type="ECO:0000256" key="1">
    <source>
        <dbReference type="SAM" id="MobiDB-lite"/>
    </source>
</evidence>
<keyword evidence="2" id="KW-0472">Membrane</keyword>
<proteinExistence type="predicted"/>
<keyword evidence="2" id="KW-0812">Transmembrane</keyword>
<evidence type="ECO:0000313" key="3">
    <source>
        <dbReference type="EMBL" id="NBE51801.1"/>
    </source>
</evidence>
<dbReference type="RefSeq" id="WP_161696146.1">
    <property type="nucleotide sequence ID" value="NZ_JAAAHS010000054.1"/>
</dbReference>
<feature type="compositionally biased region" description="Pro residues" evidence="1">
    <location>
        <begin position="1"/>
        <end position="10"/>
    </location>
</feature>
<dbReference type="OrthoDB" id="4309428at2"/>
<name>A0A964XL75_9ACTN</name>
<reference evidence="3" key="1">
    <citation type="submission" date="2020-01" db="EMBL/GenBank/DDBJ databases">
        <title>Whole-genome analyses of novel actinobacteria.</title>
        <authorList>
            <person name="Sahin N."/>
        </authorList>
    </citation>
    <scope>NUCLEOTIDE SEQUENCE</scope>
    <source>
        <strain evidence="3">YC537</strain>
    </source>
</reference>
<accession>A0A964XL75</accession>
<dbReference type="AlphaFoldDB" id="A0A964XL75"/>
<protein>
    <submittedName>
        <fullName evidence="3">Uncharacterized protein</fullName>
    </submittedName>
</protein>
<keyword evidence="4" id="KW-1185">Reference proteome</keyword>
<feature type="region of interest" description="Disordered" evidence="1">
    <location>
        <begin position="1"/>
        <end position="23"/>
    </location>
</feature>
<feature type="compositionally biased region" description="Polar residues" evidence="1">
    <location>
        <begin position="12"/>
        <end position="21"/>
    </location>
</feature>
<evidence type="ECO:0000313" key="4">
    <source>
        <dbReference type="Proteomes" id="UP000598297"/>
    </source>
</evidence>
<dbReference type="Proteomes" id="UP000598297">
    <property type="component" value="Unassembled WGS sequence"/>
</dbReference>
<evidence type="ECO:0000256" key="2">
    <source>
        <dbReference type="SAM" id="Phobius"/>
    </source>
</evidence>
<sequence>MTEPTAPVPTPVRTSATNPSDSPAVALGPTSLVFGTIAAAGFWGPWQGLGMLPVTIIAGGLAITFGATGMHYARTGIGRMWTTTLGTVLGVASFANTVWLFVP</sequence>
<comment type="caution">
    <text evidence="3">The sequence shown here is derived from an EMBL/GenBank/DDBJ whole genome shotgun (WGS) entry which is preliminary data.</text>
</comment>
<feature type="transmembrane region" description="Helical" evidence="2">
    <location>
        <begin position="24"/>
        <end position="43"/>
    </location>
</feature>
<feature type="transmembrane region" description="Helical" evidence="2">
    <location>
        <begin position="80"/>
        <end position="102"/>
    </location>
</feature>
<feature type="transmembrane region" description="Helical" evidence="2">
    <location>
        <begin position="49"/>
        <end position="68"/>
    </location>
</feature>
<keyword evidence="2" id="KW-1133">Transmembrane helix</keyword>
<dbReference type="EMBL" id="JAAAHS010000054">
    <property type="protein sequence ID" value="NBE51801.1"/>
    <property type="molecule type" value="Genomic_DNA"/>
</dbReference>
<organism evidence="3 4">
    <name type="scientific">Streptomyces boluensis</name>
    <dbReference type="NCBI Taxonomy" id="1775135"/>
    <lineage>
        <taxon>Bacteria</taxon>
        <taxon>Bacillati</taxon>
        <taxon>Actinomycetota</taxon>
        <taxon>Actinomycetes</taxon>
        <taxon>Kitasatosporales</taxon>
        <taxon>Streptomycetaceae</taxon>
        <taxon>Streptomyces</taxon>
    </lineage>
</organism>